<dbReference type="AlphaFoldDB" id="A0A5D3YCA2"/>
<dbReference type="OrthoDB" id="8547939at2"/>
<accession>A0A5D3YCA2</accession>
<reference evidence="2 3" key="1">
    <citation type="submission" date="2019-07" db="EMBL/GenBank/DDBJ databases">
        <title>Active sludge and wastewater microbial communities from Klosterneuburg, Austria.</title>
        <authorList>
            <person name="Wagner M."/>
        </authorList>
    </citation>
    <scope>NUCLEOTIDE SEQUENCE [LARGE SCALE GENOMIC DNA]</scope>
    <source>
        <strain evidence="2 3">Nm2</strain>
    </source>
</reference>
<name>A0A5D3YCA2_9PROT</name>
<evidence type="ECO:0000259" key="1">
    <source>
        <dbReference type="Pfam" id="PF03413"/>
    </source>
</evidence>
<dbReference type="Pfam" id="PF03413">
    <property type="entry name" value="PepSY"/>
    <property type="match status" value="1"/>
</dbReference>
<dbReference type="Gene3D" id="3.10.450.40">
    <property type="match status" value="1"/>
</dbReference>
<feature type="domain" description="PepSY" evidence="1">
    <location>
        <begin position="40"/>
        <end position="93"/>
    </location>
</feature>
<dbReference type="EMBL" id="VNHT01000019">
    <property type="protein sequence ID" value="TYP88771.1"/>
    <property type="molecule type" value="Genomic_DNA"/>
</dbReference>
<proteinExistence type="predicted"/>
<evidence type="ECO:0000313" key="2">
    <source>
        <dbReference type="EMBL" id="TYP88771.1"/>
    </source>
</evidence>
<dbReference type="RefSeq" id="WP_082110484.1">
    <property type="nucleotide sequence ID" value="NZ_CBDIPD010000111.1"/>
</dbReference>
<dbReference type="InterPro" id="IPR025711">
    <property type="entry name" value="PepSY"/>
</dbReference>
<dbReference type="Proteomes" id="UP000324176">
    <property type="component" value="Unassembled WGS sequence"/>
</dbReference>
<evidence type="ECO:0000313" key="3">
    <source>
        <dbReference type="Proteomes" id="UP000324176"/>
    </source>
</evidence>
<sequence>MMTYRYCLVIAIFFLFIMPTATLAQKDSLYYQPSNQHMEISQQQAVAIAQQHIPGRLLSVQRVPDSYRVKILSNRGTVRIVTINANSGAVIATH</sequence>
<protein>
    <submittedName>
        <fullName evidence="2">Peptidase YpeB-like protein</fullName>
    </submittedName>
</protein>
<comment type="caution">
    <text evidence="2">The sequence shown here is derived from an EMBL/GenBank/DDBJ whole genome shotgun (WGS) entry which is preliminary data.</text>
</comment>
<gene>
    <name evidence="2" type="ORF">BCL69_101926</name>
</gene>
<organism evidence="2 3">
    <name type="scientific">Nitrosomonas communis</name>
    <dbReference type="NCBI Taxonomy" id="44574"/>
    <lineage>
        <taxon>Bacteria</taxon>
        <taxon>Pseudomonadati</taxon>
        <taxon>Pseudomonadota</taxon>
        <taxon>Betaproteobacteria</taxon>
        <taxon>Nitrosomonadales</taxon>
        <taxon>Nitrosomonadaceae</taxon>
        <taxon>Nitrosomonas</taxon>
    </lineage>
</organism>